<dbReference type="InterPro" id="IPR011703">
    <property type="entry name" value="ATPase_AAA-3"/>
</dbReference>
<dbReference type="Gene3D" id="1.10.8.80">
    <property type="entry name" value="Magnesium chelatase subunit I, C-Terminal domain"/>
    <property type="match status" value="1"/>
</dbReference>
<dbReference type="PANTHER" id="PTHR42759">
    <property type="entry name" value="MOXR FAMILY PROTEIN"/>
    <property type="match status" value="1"/>
</dbReference>
<accession>A0ABW2L5L6</accession>
<evidence type="ECO:0000259" key="2">
    <source>
        <dbReference type="Pfam" id="PF17863"/>
    </source>
</evidence>
<dbReference type="Pfam" id="PF17863">
    <property type="entry name" value="AAA_lid_2"/>
    <property type="match status" value="1"/>
</dbReference>
<evidence type="ECO:0000313" key="4">
    <source>
        <dbReference type="Proteomes" id="UP001596472"/>
    </source>
</evidence>
<dbReference type="SUPFAM" id="SSF52540">
    <property type="entry name" value="P-loop containing nucleoside triphosphate hydrolases"/>
    <property type="match status" value="1"/>
</dbReference>
<keyword evidence="4" id="KW-1185">Reference proteome</keyword>
<dbReference type="Pfam" id="PF07726">
    <property type="entry name" value="AAA_3"/>
    <property type="match status" value="1"/>
</dbReference>
<dbReference type="InterPro" id="IPR041628">
    <property type="entry name" value="ChlI/MoxR_AAA_lid"/>
</dbReference>
<dbReference type="PANTHER" id="PTHR42759:SF1">
    <property type="entry name" value="MAGNESIUM-CHELATASE SUBUNIT CHLD"/>
    <property type="match status" value="1"/>
</dbReference>
<feature type="domain" description="ChlI/MoxR AAA lid" evidence="2">
    <location>
        <begin position="254"/>
        <end position="323"/>
    </location>
</feature>
<protein>
    <submittedName>
        <fullName evidence="3">AAA family ATPase</fullName>
    </submittedName>
</protein>
<dbReference type="PIRSF" id="PIRSF002849">
    <property type="entry name" value="AAA_ATPase_chaperone_MoxR_prd"/>
    <property type="match status" value="1"/>
</dbReference>
<dbReference type="CDD" id="cd00009">
    <property type="entry name" value="AAA"/>
    <property type="match status" value="1"/>
</dbReference>
<gene>
    <name evidence="3" type="ORF">ACFQY0_06465</name>
</gene>
<dbReference type="RefSeq" id="WP_379710506.1">
    <property type="nucleotide sequence ID" value="NZ_JBHTBS010000002.1"/>
</dbReference>
<proteinExistence type="predicted"/>
<dbReference type="EMBL" id="JBHTBS010000002">
    <property type="protein sequence ID" value="MFC7336812.1"/>
    <property type="molecule type" value="Genomic_DNA"/>
</dbReference>
<organism evidence="3 4">
    <name type="scientific">Haloferula chungangensis</name>
    <dbReference type="NCBI Taxonomy" id="1048331"/>
    <lineage>
        <taxon>Bacteria</taxon>
        <taxon>Pseudomonadati</taxon>
        <taxon>Verrucomicrobiota</taxon>
        <taxon>Verrucomicrobiia</taxon>
        <taxon>Verrucomicrobiales</taxon>
        <taxon>Verrucomicrobiaceae</taxon>
        <taxon>Haloferula</taxon>
    </lineage>
</organism>
<sequence length="332" mass="37104">MTVENASEIQQQIEAHSAKLNEVRAVISTVVVGQELLVERLLLAMLCNGHVLLEGVPGVAKTLTASSLARAVHAEFSRIQFTPDLLPGDLTGTLVYDPRDHSFSAEKGPVFANLLLADEINRAPAKVQSALLEAMQEKQVTLGKETFSLPKPFLVLATQNPIEQEGTYTLPEAQVDRFMFKLKVGYPSMEEELKVVQRMARTQAPAEVQPVLSLPELMKMRESLESVFIDEKVERYIVRLIDATRFPAKYDLDIERYLRFGASPRASIYLSLAARGHALLSKRTYTVPQDVKDVAHDILRHRLAISYRAEAESITSDDLLDRILSKVPIIEE</sequence>
<dbReference type="InterPro" id="IPR027417">
    <property type="entry name" value="P-loop_NTPase"/>
</dbReference>
<dbReference type="Proteomes" id="UP001596472">
    <property type="component" value="Unassembled WGS sequence"/>
</dbReference>
<feature type="domain" description="ATPase AAA-3" evidence="1">
    <location>
        <begin position="50"/>
        <end position="180"/>
    </location>
</feature>
<dbReference type="InterPro" id="IPR050764">
    <property type="entry name" value="CbbQ/NirQ/NorQ/GpvN"/>
</dbReference>
<evidence type="ECO:0000313" key="3">
    <source>
        <dbReference type="EMBL" id="MFC7336812.1"/>
    </source>
</evidence>
<reference evidence="4" key="1">
    <citation type="journal article" date="2019" name="Int. J. Syst. Evol. Microbiol.">
        <title>The Global Catalogue of Microorganisms (GCM) 10K type strain sequencing project: providing services to taxonomists for standard genome sequencing and annotation.</title>
        <authorList>
            <consortium name="The Broad Institute Genomics Platform"/>
            <consortium name="The Broad Institute Genome Sequencing Center for Infectious Disease"/>
            <person name="Wu L."/>
            <person name="Ma J."/>
        </authorList>
    </citation>
    <scope>NUCLEOTIDE SEQUENCE [LARGE SCALE GENOMIC DNA]</scope>
    <source>
        <strain evidence="4">CGMCC 4.1467</strain>
    </source>
</reference>
<evidence type="ECO:0000259" key="1">
    <source>
        <dbReference type="Pfam" id="PF07726"/>
    </source>
</evidence>
<dbReference type="Gene3D" id="3.40.50.300">
    <property type="entry name" value="P-loop containing nucleotide triphosphate hydrolases"/>
    <property type="match status" value="1"/>
</dbReference>
<name>A0ABW2L5L6_9BACT</name>
<comment type="caution">
    <text evidence="3">The sequence shown here is derived from an EMBL/GenBank/DDBJ whole genome shotgun (WGS) entry which is preliminary data.</text>
</comment>